<dbReference type="PROSITE" id="PS50048">
    <property type="entry name" value="ZN2_CY6_FUNGAL_2"/>
    <property type="match status" value="1"/>
</dbReference>
<organism evidence="5">
    <name type="scientific">Gibberella zeae (strain ATCC MYA-4620 / CBS 123657 / FGSC 9075 / NRRL 31084 / PH-1)</name>
    <name type="common">Wheat head blight fungus</name>
    <name type="synonym">Fusarium graminearum</name>
    <dbReference type="NCBI Taxonomy" id="229533"/>
    <lineage>
        <taxon>Eukaryota</taxon>
        <taxon>Fungi</taxon>
        <taxon>Dikarya</taxon>
        <taxon>Ascomycota</taxon>
        <taxon>Pezizomycotina</taxon>
        <taxon>Sordariomycetes</taxon>
        <taxon>Hypocreomycetidae</taxon>
        <taxon>Hypocreales</taxon>
        <taxon>Nectriaceae</taxon>
        <taxon>Fusarium</taxon>
    </lineage>
</organism>
<evidence type="ECO:0000259" key="3">
    <source>
        <dbReference type="PROSITE" id="PS50048"/>
    </source>
</evidence>
<dbReference type="PANTHER" id="PTHR47785:SF4">
    <property type="entry name" value="ZN(II)2CYS6 TRANSCRIPTION FACTOR (EUROFUNG)"/>
    <property type="match status" value="1"/>
</dbReference>
<feature type="compositionally biased region" description="Basic and acidic residues" evidence="2">
    <location>
        <begin position="485"/>
        <end position="503"/>
    </location>
</feature>
<feature type="compositionally biased region" description="Pro residues" evidence="2">
    <location>
        <begin position="35"/>
        <end position="45"/>
    </location>
</feature>
<accession>A0A0E0RVW9</accession>
<dbReference type="PROSITE" id="PS00463">
    <property type="entry name" value="ZN2_CY6_FUNGAL_1"/>
    <property type="match status" value="1"/>
</dbReference>
<feature type="compositionally biased region" description="Low complexity" evidence="2">
    <location>
        <begin position="129"/>
        <end position="144"/>
    </location>
</feature>
<name>A0A0E0RVW9_GIBZE</name>
<feature type="compositionally biased region" description="Pro residues" evidence="2">
    <location>
        <begin position="194"/>
        <end position="207"/>
    </location>
</feature>
<dbReference type="InterPro" id="IPR036864">
    <property type="entry name" value="Zn2-C6_fun-type_DNA-bd_sf"/>
</dbReference>
<feature type="region of interest" description="Disordered" evidence="2">
    <location>
        <begin position="673"/>
        <end position="728"/>
    </location>
</feature>
<feature type="region of interest" description="Disordered" evidence="2">
    <location>
        <begin position="590"/>
        <end position="644"/>
    </location>
</feature>
<feature type="domain" description="Zn(2)-C6 fungal-type" evidence="3">
    <location>
        <begin position="281"/>
        <end position="310"/>
    </location>
</feature>
<dbReference type="Pfam" id="PF00172">
    <property type="entry name" value="Zn_clus"/>
    <property type="match status" value="1"/>
</dbReference>
<feature type="compositionally biased region" description="Basic and acidic residues" evidence="2">
    <location>
        <begin position="82"/>
        <end position="94"/>
    </location>
</feature>
<feature type="compositionally biased region" description="Low complexity" evidence="2">
    <location>
        <begin position="698"/>
        <end position="714"/>
    </location>
</feature>
<evidence type="ECO:0000256" key="2">
    <source>
        <dbReference type="SAM" id="MobiDB-lite"/>
    </source>
</evidence>
<evidence type="ECO:0000313" key="5">
    <source>
        <dbReference type="EnsemblFungi" id="CEF75394"/>
    </source>
</evidence>
<gene>
    <name evidence="4" type="ORF">FGRAMPH1_01T07179</name>
</gene>
<reference evidence="5 6" key="1">
    <citation type="journal article" date="2007" name="Science">
        <title>The Fusarium graminearum genome reveals a link between localized polymorphism and pathogen specialization.</title>
        <authorList>
            <person name="Cuomo C.A."/>
            <person name="Gueldener U."/>
            <person name="Xu J.-R."/>
            <person name="Trail F."/>
            <person name="Turgeon B.G."/>
            <person name="Di Pietro A."/>
            <person name="Walton J.D."/>
            <person name="Ma L.-J."/>
            <person name="Baker S.E."/>
            <person name="Rep M."/>
            <person name="Adam G."/>
            <person name="Antoniw J."/>
            <person name="Baldwin T."/>
            <person name="Calvo S.E."/>
            <person name="Chang Y.-L."/>
            <person name="DeCaprio D."/>
            <person name="Gale L.R."/>
            <person name="Gnerre S."/>
            <person name="Goswami R.S."/>
            <person name="Hammond-Kosack K."/>
            <person name="Harris L.J."/>
            <person name="Hilburn K."/>
            <person name="Kennell J.C."/>
            <person name="Kroken S."/>
            <person name="Magnuson J.K."/>
            <person name="Mannhaupt G."/>
            <person name="Mauceli E.W."/>
            <person name="Mewes H.-W."/>
            <person name="Mitterbauer R."/>
            <person name="Muehlbauer G."/>
            <person name="Muensterkoetter M."/>
            <person name="Nelson D."/>
            <person name="O'Donnell K."/>
            <person name="Ouellet T."/>
            <person name="Qi W."/>
            <person name="Quesneville H."/>
            <person name="Roncero M.I.G."/>
            <person name="Seong K.-Y."/>
            <person name="Tetko I.V."/>
            <person name="Urban M."/>
            <person name="Waalwijk C."/>
            <person name="Ward T.J."/>
            <person name="Yao J."/>
            <person name="Birren B.W."/>
            <person name="Kistler H.C."/>
        </authorList>
    </citation>
    <scope>NUCLEOTIDE SEQUENCE [LARGE SCALE GENOMIC DNA]</scope>
    <source>
        <strain evidence="6">ATCC MYA-4620 / CBS 123657 / FGSC 9075 / NRRL 31084 / PH-1</strain>
        <strain evidence="5">PH-1 / ATCC MYA-4620 / FGSC 9075 / NRRL 31084</strain>
    </source>
</reference>
<dbReference type="eggNOG" id="ENOG502QT5J">
    <property type="taxonomic scope" value="Eukaryota"/>
</dbReference>
<dbReference type="PHI-base" id="PHI:3893"/>
<dbReference type="InParanoid" id="A0A0E0RVW9"/>
<dbReference type="VEuPathDB" id="FungiDB:FGRAMPH1_01G07179"/>
<evidence type="ECO:0000256" key="1">
    <source>
        <dbReference type="ARBA" id="ARBA00023242"/>
    </source>
</evidence>
<dbReference type="GO" id="GO:0008270">
    <property type="term" value="F:zinc ion binding"/>
    <property type="evidence" value="ECO:0007669"/>
    <property type="project" value="InterPro"/>
</dbReference>
<reference evidence="4 6" key="4">
    <citation type="journal article" date="2015" name="BMC Genomics">
        <title>The completed genome sequence of the pathogenic ascomycete fungus Fusarium graminearum.</title>
        <authorList>
            <person name="King R."/>
            <person name="Urban M."/>
            <person name="Hammond-Kosack M.C."/>
            <person name="Hassani-Pak K."/>
            <person name="Hammond-Kosack K.E."/>
        </authorList>
    </citation>
    <scope>NUCLEOTIDE SEQUENCE [LARGE SCALE GENOMIC DNA]</scope>
    <source>
        <strain evidence="6">ATCC MYA-4620 / CBS 123657 / FGSC 9075 / NRRL 31084 / PH-1</strain>
        <strain evidence="4">PH-1</strain>
    </source>
</reference>
<dbReference type="STRING" id="229533.A0A0E0RVW9"/>
<dbReference type="Proteomes" id="UP000070720">
    <property type="component" value="Chromosome 1"/>
</dbReference>
<dbReference type="CDD" id="cd00067">
    <property type="entry name" value="GAL4"/>
    <property type="match status" value="1"/>
</dbReference>
<feature type="compositionally biased region" description="Polar residues" evidence="2">
    <location>
        <begin position="1121"/>
        <end position="1130"/>
    </location>
</feature>
<proteinExistence type="predicted"/>
<feature type="compositionally biased region" description="Low complexity" evidence="2">
    <location>
        <begin position="67"/>
        <end position="81"/>
    </location>
</feature>
<evidence type="ECO:0000313" key="6">
    <source>
        <dbReference type="Proteomes" id="UP000070720"/>
    </source>
</evidence>
<dbReference type="InterPro" id="IPR001138">
    <property type="entry name" value="Zn2Cys6_DnaBD"/>
</dbReference>
<dbReference type="EMBL" id="HG970332">
    <property type="protein sequence ID" value="CEF75394.1"/>
    <property type="molecule type" value="Genomic_DNA"/>
</dbReference>
<keyword evidence="1" id="KW-0539">Nucleus</keyword>
<protein>
    <submittedName>
        <fullName evidence="4">Chromosome 1, complete genome</fullName>
    </submittedName>
</protein>
<feature type="compositionally biased region" description="Basic and acidic residues" evidence="2">
    <location>
        <begin position="166"/>
        <end position="178"/>
    </location>
</feature>
<feature type="compositionally biased region" description="Low complexity" evidence="2">
    <location>
        <begin position="512"/>
        <end position="521"/>
    </location>
</feature>
<dbReference type="SMART" id="SM00066">
    <property type="entry name" value="GAL4"/>
    <property type="match status" value="1"/>
</dbReference>
<reference evidence="5 6" key="2">
    <citation type="journal article" date="2010" name="Nature">
        <title>Comparative genomics reveals mobile pathogenicity chromosomes in Fusarium.</title>
        <authorList>
            <person name="Ma L.J."/>
            <person name="van der Does H.C."/>
            <person name="Borkovich K.A."/>
            <person name="Coleman J.J."/>
            <person name="Daboussi M.J."/>
            <person name="Di Pietro A."/>
            <person name="Dufresne M."/>
            <person name="Freitag M."/>
            <person name="Grabherr M."/>
            <person name="Henrissat B."/>
            <person name="Houterman P.M."/>
            <person name="Kang S."/>
            <person name="Shim W.B."/>
            <person name="Woloshuk C."/>
            <person name="Xie X."/>
            <person name="Xu J.R."/>
            <person name="Antoniw J."/>
            <person name="Baker S.E."/>
            <person name="Bluhm B.H."/>
            <person name="Breakspear A."/>
            <person name="Brown D.W."/>
            <person name="Butchko R.A."/>
            <person name="Chapman S."/>
            <person name="Coulson R."/>
            <person name="Coutinho P.M."/>
            <person name="Danchin E.G."/>
            <person name="Diener A."/>
            <person name="Gale L.R."/>
            <person name="Gardiner D.M."/>
            <person name="Goff S."/>
            <person name="Hammond-Kosack K.E."/>
            <person name="Hilburn K."/>
            <person name="Hua-Van A."/>
            <person name="Jonkers W."/>
            <person name="Kazan K."/>
            <person name="Kodira C.D."/>
            <person name="Koehrsen M."/>
            <person name="Kumar L."/>
            <person name="Lee Y.H."/>
            <person name="Li L."/>
            <person name="Manners J.M."/>
            <person name="Miranda-Saavedra D."/>
            <person name="Mukherjee M."/>
            <person name="Park G."/>
            <person name="Park J."/>
            <person name="Park S.Y."/>
            <person name="Proctor R.H."/>
            <person name="Regev A."/>
            <person name="Ruiz-Roldan M.C."/>
            <person name="Sain D."/>
            <person name="Sakthikumar S."/>
            <person name="Sykes S."/>
            <person name="Schwartz D.C."/>
            <person name="Turgeon B.G."/>
            <person name="Wapinski I."/>
            <person name="Yoder O."/>
            <person name="Young S."/>
            <person name="Zeng Q."/>
            <person name="Zhou S."/>
            <person name="Galagan J."/>
            <person name="Cuomo C.A."/>
            <person name="Kistler H.C."/>
            <person name="Rep M."/>
        </authorList>
    </citation>
    <scope>GENOME REANNOTATION</scope>
    <source>
        <strain evidence="6">ATCC MYA-4620 / CBS 123657 / FGSC 9075 / NRRL 31084 / PH-1</strain>
        <strain evidence="5">PH-1 / ATCC MYA-4620 / FGSC 9075 / NRRL 31084</strain>
    </source>
</reference>
<dbReference type="PANTHER" id="PTHR47785">
    <property type="entry name" value="ZN(II)2CYS6 TRANSCRIPTION FACTOR (EUROFUNG)-RELATED-RELATED"/>
    <property type="match status" value="1"/>
</dbReference>
<keyword evidence="6" id="KW-1185">Reference proteome</keyword>
<feature type="region of interest" description="Disordered" evidence="2">
    <location>
        <begin position="1"/>
        <end position="255"/>
    </location>
</feature>
<dbReference type="SUPFAM" id="SSF57701">
    <property type="entry name" value="Zn2/Cys6 DNA-binding domain"/>
    <property type="match status" value="1"/>
</dbReference>
<dbReference type="Gene3D" id="4.10.240.10">
    <property type="entry name" value="Zn(2)-C6 fungal-type DNA-binding domain"/>
    <property type="match status" value="1"/>
</dbReference>
<reference evidence="5" key="5">
    <citation type="submission" date="2017-01" db="UniProtKB">
        <authorList>
            <consortium name="EnsemblFungi"/>
        </authorList>
    </citation>
    <scope>IDENTIFICATION</scope>
    <source>
        <strain evidence="5">PH-1 / ATCC MYA-4620 / FGSC 9075 / NRRL 31084</strain>
    </source>
</reference>
<dbReference type="AlphaFoldDB" id="A0A0E0RVW9"/>
<dbReference type="InterPro" id="IPR053181">
    <property type="entry name" value="EcdB-like_regulator"/>
</dbReference>
<evidence type="ECO:0000313" key="4">
    <source>
        <dbReference type="EMBL" id="CEF75394.1"/>
    </source>
</evidence>
<dbReference type="GO" id="GO:0000981">
    <property type="term" value="F:DNA-binding transcription factor activity, RNA polymerase II-specific"/>
    <property type="evidence" value="ECO:0007669"/>
    <property type="project" value="InterPro"/>
</dbReference>
<feature type="region of interest" description="Disordered" evidence="2">
    <location>
        <begin position="485"/>
        <end position="529"/>
    </location>
</feature>
<reference key="3">
    <citation type="submission" date="2014-02" db="EMBL/GenBank/DDBJ databases">
        <title>A revised Fusarium graminearum genomic reference sequence using whole shotgun re-sequencing.</title>
        <authorList>
            <person name="King R."/>
            <person name="Urban M."/>
            <person name="Hassani-Pak K."/>
            <person name="Hammond-Kosack K."/>
        </authorList>
    </citation>
    <scope>NUCLEOTIDE SEQUENCE</scope>
    <source>
        <strain>PH-1</strain>
    </source>
</reference>
<feature type="compositionally biased region" description="Pro residues" evidence="2">
    <location>
        <begin position="145"/>
        <end position="165"/>
    </location>
</feature>
<dbReference type="PHI-base" id="PHI:1090"/>
<dbReference type="PHI-base" id="PHI:1163"/>
<feature type="region of interest" description="Disordered" evidence="2">
    <location>
        <begin position="1121"/>
        <end position="1172"/>
    </location>
</feature>
<feature type="compositionally biased region" description="Pro residues" evidence="2">
    <location>
        <begin position="52"/>
        <end position="63"/>
    </location>
</feature>
<sequence>MDPAPPDSKRPRLSSWPVGTPQQGVSLPHPHAHQLPPPPPPPPPGALHHPHPPPSPYQHYPPRPIEHSSAPPTPSHAAPAQPHHESDRRHHEPEPYPPVQEYHRQQHPHQHPQQHPQQHPPQHPHQHPQQHPQQHQPQHQQQHPSLPPSPAHPAHHPYPPYGPRDPPIKRDPAEDQRRPNSTGHAPEGMSSTPHLPPTSLPPPPPPGAYSDNSRHMNYDSAPSMPPTPGGYRAPSYPPPTPVPHQASYEQHGGYPSAHEPFYSVYSSSVPAKKKNTRASQACDSCRQLKAKCDETKPCKTCKEKGVECKYRDPVPKATDKAQADILDGLSTVQTTLNSIISHLGQVDKRMIKIESVLPKHLMTSALKTEPSVEDEYKRAPASPYVANGASADPYYADPHRDHPSSESMPLRMMAEDEMEVEPGPPVPPGEPAIPINHTTLAGLLLEWPSVRELTKHHIEREGIRYISEYPISQEQNRGVLIVYGRGEDSHPSRHVREPTDHGNLDMADDSSDMASPSPAADWGQLGGLSPPDQVEYKGGVLAFDGNPDFSESKVWAYVESFKENILNMHPIIQPKLLDYWVRHFLDNLPASHPRSTKPQASKPTFAVGGGSQTPEAAGSKRKRSPGPDGSEPPTPAPQRAGRPDRSIHSALVLTVLALGKVCLHRDNVPDVVHPTEQLPHGSPAIRNGAIPPSPNQGSPPGYSSHSHSSGLPSPKEQERNAHSRRSSIHGVSGFRSGYSLKKNYEVIPGLEYFAYATDILGNHLGAYNNMKNVYANIFAGLYHGQLGRPMESFAFIHKASHKLQVIMRPSLDKMRRIKRNSEFIQETKYNQLALTFWTCLQLESDLIAEMQLPPSGLLSYEDDMPHPNMSLLEGFDQRILDSYPGQLYLRTHLNSIHRMFYAPEDPAKTGKDKFRNVGVVSDAVSGMHWVAPSFAFREDDPPADDILAARLRAKYWGAQVITYRPFIRQILQFSHSIKNHASSPNFPSVSSEFRQDVTAPVIHPKARKIGDIDPQVVELAKKGIKALIESTRAFHGLGDKRPIITNIFGTAHAQWGNLLVLSAAFRDPVLHSYVDEELLRTLFHKTIQFLRQSATATSALRTDMHILEGLQRDLFSYDPRTNSSFSSGTSAPGYHTPRPVAMAAPPQMPHSMSDQGHPRSMPHHLQMTSHGQ</sequence>
<dbReference type="EnsemblFungi" id="CEF75394">
    <property type="protein sequence ID" value="CEF75394"/>
    <property type="gene ID" value="FGRRES_17309"/>
</dbReference>